<accession>A0A9D1ILE0</accession>
<proteinExistence type="predicted"/>
<dbReference type="InterPro" id="IPR020546">
    <property type="entry name" value="ATP_synth_F1_dsu/esu_N"/>
</dbReference>
<comment type="caution">
    <text evidence="3">The sequence shown here is derived from an EMBL/GenBank/DDBJ whole genome shotgun (WGS) entry which is preliminary data.</text>
</comment>
<dbReference type="InterPro" id="IPR036771">
    <property type="entry name" value="ATPsynth_dsu/esu_N"/>
</dbReference>
<reference evidence="3" key="2">
    <citation type="journal article" date="2021" name="PeerJ">
        <title>Extensive microbial diversity within the chicken gut microbiome revealed by metagenomics and culture.</title>
        <authorList>
            <person name="Gilroy R."/>
            <person name="Ravi A."/>
            <person name="Getino M."/>
            <person name="Pursley I."/>
            <person name="Horton D.L."/>
            <person name="Alikhan N.F."/>
            <person name="Baker D."/>
            <person name="Gharbi K."/>
            <person name="Hall N."/>
            <person name="Watson M."/>
            <person name="Adriaenssens E.M."/>
            <person name="Foster-Nyarko E."/>
            <person name="Jarju S."/>
            <person name="Secka A."/>
            <person name="Antonio M."/>
            <person name="Oren A."/>
            <person name="Chaudhuri R.R."/>
            <person name="La Ragione R."/>
            <person name="Hildebrand F."/>
            <person name="Pallen M.J."/>
        </authorList>
    </citation>
    <scope>NUCLEOTIDE SEQUENCE</scope>
    <source>
        <strain evidence="3">17073</strain>
    </source>
</reference>
<evidence type="ECO:0000313" key="3">
    <source>
        <dbReference type="EMBL" id="HIU39488.1"/>
    </source>
</evidence>
<dbReference type="Pfam" id="PF02823">
    <property type="entry name" value="ATP-synt_DE_N"/>
    <property type="match status" value="1"/>
</dbReference>
<organism evidence="3 4">
    <name type="scientific">Candidatus Limisoma intestinavium</name>
    <dbReference type="NCBI Taxonomy" id="2840856"/>
    <lineage>
        <taxon>Bacteria</taxon>
        <taxon>Pseudomonadati</taxon>
        <taxon>Bacteroidota</taxon>
        <taxon>Bacteroidia</taxon>
        <taxon>Bacteroidales</taxon>
        <taxon>Candidatus Limisoma</taxon>
    </lineage>
</organism>
<evidence type="ECO:0000259" key="2">
    <source>
        <dbReference type="Pfam" id="PF02823"/>
    </source>
</evidence>
<keyword evidence="1" id="KW-0066">ATP synthesis</keyword>
<dbReference type="AlphaFoldDB" id="A0A9D1ILE0"/>
<dbReference type="Proteomes" id="UP000824076">
    <property type="component" value="Unassembled WGS sequence"/>
</dbReference>
<dbReference type="SUPFAM" id="SSF51344">
    <property type="entry name" value="Epsilon subunit of F1F0-ATP synthase N-terminal domain"/>
    <property type="match status" value="1"/>
</dbReference>
<feature type="domain" description="ATP synthase F1 complex delta/epsilon subunit N-terminal" evidence="2">
    <location>
        <begin position="1"/>
        <end position="78"/>
    </location>
</feature>
<keyword evidence="1" id="KW-0139">CF(1)</keyword>
<evidence type="ECO:0000256" key="1">
    <source>
        <dbReference type="ARBA" id="ARBA00023196"/>
    </source>
</evidence>
<dbReference type="EMBL" id="DVMS01000207">
    <property type="protein sequence ID" value="HIU39488.1"/>
    <property type="molecule type" value="Genomic_DNA"/>
</dbReference>
<name>A0A9D1ILE0_9BACT</name>
<dbReference type="GO" id="GO:0045259">
    <property type="term" value="C:proton-transporting ATP synthase complex"/>
    <property type="evidence" value="ECO:0007669"/>
    <property type="project" value="UniProtKB-KW"/>
</dbReference>
<dbReference type="GO" id="GO:0015986">
    <property type="term" value="P:proton motive force-driven ATP synthesis"/>
    <property type="evidence" value="ECO:0007669"/>
    <property type="project" value="InterPro"/>
</dbReference>
<dbReference type="Gene3D" id="2.60.15.10">
    <property type="entry name" value="F0F1 ATP synthase delta/epsilon subunit, N-terminal"/>
    <property type="match status" value="1"/>
</dbReference>
<sequence>MTLKVISAEKILFDGKVSLVTLPGEAGLFTVLENHASLVSVLTRGEIEYQPEDGSERQSMPIEGGIADVDRNVVSVCVY</sequence>
<protein>
    <submittedName>
        <fullName evidence="3">F0F1 ATP synthase subunit epsilon</fullName>
    </submittedName>
</protein>
<gene>
    <name evidence="3" type="ORF">IAD18_07475</name>
</gene>
<evidence type="ECO:0000313" key="4">
    <source>
        <dbReference type="Proteomes" id="UP000824076"/>
    </source>
</evidence>
<reference evidence="3" key="1">
    <citation type="submission" date="2020-10" db="EMBL/GenBank/DDBJ databases">
        <authorList>
            <person name="Gilroy R."/>
        </authorList>
    </citation>
    <scope>NUCLEOTIDE SEQUENCE</scope>
    <source>
        <strain evidence="3">17073</strain>
    </source>
</reference>